<evidence type="ECO:0000256" key="3">
    <source>
        <dbReference type="ARBA" id="ARBA00022801"/>
    </source>
</evidence>
<protein>
    <recommendedName>
        <fullName evidence="6">Carboxylic ester hydrolase</fullName>
        <ecNumber evidence="6">3.1.1.-</ecNumber>
    </recommendedName>
</protein>
<evidence type="ECO:0000256" key="2">
    <source>
        <dbReference type="ARBA" id="ARBA00022487"/>
    </source>
</evidence>
<feature type="signal peptide" evidence="6">
    <location>
        <begin position="1"/>
        <end position="19"/>
    </location>
</feature>
<dbReference type="Pfam" id="PF00135">
    <property type="entry name" value="COesterase"/>
    <property type="match status" value="1"/>
</dbReference>
<keyword evidence="4" id="KW-1015">Disulfide bond</keyword>
<keyword evidence="2" id="KW-0719">Serine esterase</keyword>
<dbReference type="InterPro" id="IPR002018">
    <property type="entry name" value="CarbesteraseB"/>
</dbReference>
<keyword evidence="6" id="KW-0732">Signal</keyword>
<dbReference type="InterPro" id="IPR029058">
    <property type="entry name" value="AB_hydrolase_fold"/>
</dbReference>
<evidence type="ECO:0000259" key="7">
    <source>
        <dbReference type="Pfam" id="PF00135"/>
    </source>
</evidence>
<keyword evidence="3 6" id="KW-0378">Hydrolase</keyword>
<dbReference type="InterPro" id="IPR050309">
    <property type="entry name" value="Type-B_Carboxylest/Lipase"/>
</dbReference>
<dbReference type="GO" id="GO:0052689">
    <property type="term" value="F:carboxylic ester hydrolase activity"/>
    <property type="evidence" value="ECO:0007669"/>
    <property type="project" value="UniProtKB-KW"/>
</dbReference>
<evidence type="ECO:0000256" key="1">
    <source>
        <dbReference type="ARBA" id="ARBA00005964"/>
    </source>
</evidence>
<name>A0AAN7V9H2_9COLE</name>
<dbReference type="PANTHER" id="PTHR11559">
    <property type="entry name" value="CARBOXYLESTERASE"/>
    <property type="match status" value="1"/>
</dbReference>
<keyword evidence="5" id="KW-0325">Glycoprotein</keyword>
<evidence type="ECO:0000313" key="8">
    <source>
        <dbReference type="EMBL" id="KAK5644190.1"/>
    </source>
</evidence>
<comment type="caution">
    <text evidence="8">The sequence shown here is derived from an EMBL/GenBank/DDBJ whole genome shotgun (WGS) entry which is preliminary data.</text>
</comment>
<dbReference type="SUPFAM" id="SSF53474">
    <property type="entry name" value="alpha/beta-Hydrolases"/>
    <property type="match status" value="1"/>
</dbReference>
<gene>
    <name evidence="8" type="ORF">RI129_008035</name>
</gene>
<proteinExistence type="inferred from homology"/>
<dbReference type="InterPro" id="IPR019826">
    <property type="entry name" value="Carboxylesterase_B_AS"/>
</dbReference>
<dbReference type="EMBL" id="JAVRBK010000005">
    <property type="protein sequence ID" value="KAK5644190.1"/>
    <property type="molecule type" value="Genomic_DNA"/>
</dbReference>
<sequence>MKTSPIPWVLLMLFVFGSTQNVVRQTQYGKIRGLIRTSRINPNVKFYHFLGVRYGRAPVESLRFQEALPPTPWTDIRDATSPGNRCVQLSDEFAGDQVLGDEDCLFLDIAEPITACKNHHRKMLPVMVWIHGGSFLFASSSETQPDPLMEEAVVVVNIQYRLNVFGFLTTGDNYAKGNMGLKDQSAALIWIKHNIHNFGGDPRKVTIFGGSAGGASVQFHMLSPRSAGLFHRAISESGITFGTWVFQTKPEQKLQQLAAALGFDRTNSETLVRKLQGVPADILLRTAFNQSITGPYILFDEVPFIPTIEHESSTAFVSERVFELIKEGKIAKVPYMLGQVSEEGSFPYGYIDSGTIDINEYARNPELFIPISMNIPKGDSCINETVVAIHQFFFDNGSFTDKSNWIKMMGQDVRGIQKSADLICANYPNFPIYFYEYVFVGTNSLNYEGGAGHYSEVLKLFYPVKEGWSTALTPADRLVQRRLVKIWTNFARDGYV</sequence>
<dbReference type="Gene3D" id="3.40.50.1820">
    <property type="entry name" value="alpha/beta hydrolase"/>
    <property type="match status" value="1"/>
</dbReference>
<feature type="domain" description="Carboxylesterase type B" evidence="7">
    <location>
        <begin position="22"/>
        <end position="494"/>
    </location>
</feature>
<evidence type="ECO:0000313" key="9">
    <source>
        <dbReference type="Proteomes" id="UP001329430"/>
    </source>
</evidence>
<dbReference type="PROSITE" id="PS00122">
    <property type="entry name" value="CARBOXYLESTERASE_B_1"/>
    <property type="match status" value="1"/>
</dbReference>
<accession>A0AAN7V9H2</accession>
<comment type="similarity">
    <text evidence="1 6">Belongs to the type-B carboxylesterase/lipase family.</text>
</comment>
<feature type="chain" id="PRO_5042669615" description="Carboxylic ester hydrolase" evidence="6">
    <location>
        <begin position="20"/>
        <end position="496"/>
    </location>
</feature>
<reference evidence="8 9" key="1">
    <citation type="journal article" date="2024" name="Insects">
        <title>An Improved Chromosome-Level Genome Assembly of the Firefly Pyrocoelia pectoralis.</title>
        <authorList>
            <person name="Fu X."/>
            <person name="Meyer-Rochow V.B."/>
            <person name="Ballantyne L."/>
            <person name="Zhu X."/>
        </authorList>
    </citation>
    <scope>NUCLEOTIDE SEQUENCE [LARGE SCALE GENOMIC DNA]</scope>
    <source>
        <strain evidence="8">XCY_ONT2</strain>
    </source>
</reference>
<dbReference type="AlphaFoldDB" id="A0AAN7V9H2"/>
<organism evidence="8 9">
    <name type="scientific">Pyrocoelia pectoralis</name>
    <dbReference type="NCBI Taxonomy" id="417401"/>
    <lineage>
        <taxon>Eukaryota</taxon>
        <taxon>Metazoa</taxon>
        <taxon>Ecdysozoa</taxon>
        <taxon>Arthropoda</taxon>
        <taxon>Hexapoda</taxon>
        <taxon>Insecta</taxon>
        <taxon>Pterygota</taxon>
        <taxon>Neoptera</taxon>
        <taxon>Endopterygota</taxon>
        <taxon>Coleoptera</taxon>
        <taxon>Polyphaga</taxon>
        <taxon>Elateriformia</taxon>
        <taxon>Elateroidea</taxon>
        <taxon>Lampyridae</taxon>
        <taxon>Lampyrinae</taxon>
        <taxon>Pyrocoelia</taxon>
    </lineage>
</organism>
<dbReference type="Proteomes" id="UP001329430">
    <property type="component" value="Chromosome 5"/>
</dbReference>
<evidence type="ECO:0000256" key="5">
    <source>
        <dbReference type="ARBA" id="ARBA00023180"/>
    </source>
</evidence>
<keyword evidence="9" id="KW-1185">Reference proteome</keyword>
<evidence type="ECO:0000256" key="4">
    <source>
        <dbReference type="ARBA" id="ARBA00023157"/>
    </source>
</evidence>
<evidence type="ECO:0000256" key="6">
    <source>
        <dbReference type="RuleBase" id="RU361235"/>
    </source>
</evidence>
<dbReference type="EC" id="3.1.1.-" evidence="6"/>